<accession>A0A5C5X593</accession>
<dbReference type="EMBL" id="SIHI01000001">
    <property type="protein sequence ID" value="TWT58196.1"/>
    <property type="molecule type" value="Genomic_DNA"/>
</dbReference>
<organism evidence="2 3">
    <name type="scientific">Thalassoglobus neptunius</name>
    <dbReference type="NCBI Taxonomy" id="1938619"/>
    <lineage>
        <taxon>Bacteria</taxon>
        <taxon>Pseudomonadati</taxon>
        <taxon>Planctomycetota</taxon>
        <taxon>Planctomycetia</taxon>
        <taxon>Planctomycetales</taxon>
        <taxon>Planctomycetaceae</taxon>
        <taxon>Thalassoglobus</taxon>
    </lineage>
</organism>
<dbReference type="OrthoDB" id="282562at2"/>
<dbReference type="Proteomes" id="UP000317243">
    <property type="component" value="Unassembled WGS sequence"/>
</dbReference>
<sequence length="192" mass="22474">MRARANPFRSENIDNLEYRFDEGSLGELIASMEQSGFRGAIVGRKGTGKTTLLRDLFRELQRRQIPVTLLRLQDDGSRRNLRKFRETMKDLPATHILLLDTAGLLNWWDWRRVQEESQKLRGLVISCHRPGRMPTLHTCQSTPRQLIRFTRSLAGEEACSEARLAQLFRRNRGNIRECFRELYNHFSEELST</sequence>
<comment type="caution">
    <text evidence="2">The sequence shown here is derived from an EMBL/GenBank/DDBJ whole genome shotgun (WGS) entry which is preliminary data.</text>
</comment>
<dbReference type="InterPro" id="IPR027417">
    <property type="entry name" value="P-loop_NTPase"/>
</dbReference>
<protein>
    <recommendedName>
        <fullName evidence="1">AAA+ ATPase domain-containing protein</fullName>
    </recommendedName>
</protein>
<dbReference type="SMART" id="SM00382">
    <property type="entry name" value="AAA"/>
    <property type="match status" value="1"/>
</dbReference>
<keyword evidence="3" id="KW-1185">Reference proteome</keyword>
<dbReference type="RefSeq" id="WP_146508416.1">
    <property type="nucleotide sequence ID" value="NZ_SIHI01000001.1"/>
</dbReference>
<dbReference type="AlphaFoldDB" id="A0A5C5X593"/>
<gene>
    <name evidence="2" type="ORF">KOR42_15670</name>
</gene>
<feature type="domain" description="AAA+ ATPase" evidence="1">
    <location>
        <begin position="35"/>
        <end position="153"/>
    </location>
</feature>
<dbReference type="Gene3D" id="3.40.50.300">
    <property type="entry name" value="P-loop containing nucleotide triphosphate hydrolases"/>
    <property type="match status" value="1"/>
</dbReference>
<dbReference type="GO" id="GO:0016887">
    <property type="term" value="F:ATP hydrolysis activity"/>
    <property type="evidence" value="ECO:0007669"/>
    <property type="project" value="InterPro"/>
</dbReference>
<evidence type="ECO:0000313" key="3">
    <source>
        <dbReference type="Proteomes" id="UP000317243"/>
    </source>
</evidence>
<name>A0A5C5X593_9PLAN</name>
<proteinExistence type="predicted"/>
<dbReference type="InterPro" id="IPR003593">
    <property type="entry name" value="AAA+_ATPase"/>
</dbReference>
<evidence type="ECO:0000259" key="1">
    <source>
        <dbReference type="SMART" id="SM00382"/>
    </source>
</evidence>
<dbReference type="InterPro" id="IPR049945">
    <property type="entry name" value="AAA_22"/>
</dbReference>
<dbReference type="Pfam" id="PF13401">
    <property type="entry name" value="AAA_22"/>
    <property type="match status" value="1"/>
</dbReference>
<reference evidence="2 3" key="1">
    <citation type="submission" date="2019-02" db="EMBL/GenBank/DDBJ databases">
        <title>Deep-cultivation of Planctomycetes and their phenomic and genomic characterization uncovers novel biology.</title>
        <authorList>
            <person name="Wiegand S."/>
            <person name="Jogler M."/>
            <person name="Boedeker C."/>
            <person name="Pinto D."/>
            <person name="Vollmers J."/>
            <person name="Rivas-Marin E."/>
            <person name="Kohn T."/>
            <person name="Peeters S.H."/>
            <person name="Heuer A."/>
            <person name="Rast P."/>
            <person name="Oberbeckmann S."/>
            <person name="Bunk B."/>
            <person name="Jeske O."/>
            <person name="Meyerdierks A."/>
            <person name="Storesund J.E."/>
            <person name="Kallscheuer N."/>
            <person name="Luecker S."/>
            <person name="Lage O.M."/>
            <person name="Pohl T."/>
            <person name="Merkel B.J."/>
            <person name="Hornburger P."/>
            <person name="Mueller R.-W."/>
            <person name="Bruemmer F."/>
            <person name="Labrenz M."/>
            <person name="Spormann A.M."/>
            <person name="Op Den Camp H."/>
            <person name="Overmann J."/>
            <person name="Amann R."/>
            <person name="Jetten M.S.M."/>
            <person name="Mascher T."/>
            <person name="Medema M.H."/>
            <person name="Devos D.P."/>
            <person name="Kaster A.-K."/>
            <person name="Ovreas L."/>
            <person name="Rohde M."/>
            <person name="Galperin M.Y."/>
            <person name="Jogler C."/>
        </authorList>
    </citation>
    <scope>NUCLEOTIDE SEQUENCE [LARGE SCALE GENOMIC DNA]</scope>
    <source>
        <strain evidence="2 3">KOR42</strain>
    </source>
</reference>
<dbReference type="SUPFAM" id="SSF52540">
    <property type="entry name" value="P-loop containing nucleoside triphosphate hydrolases"/>
    <property type="match status" value="1"/>
</dbReference>
<evidence type="ECO:0000313" key="2">
    <source>
        <dbReference type="EMBL" id="TWT58196.1"/>
    </source>
</evidence>